<feature type="transmembrane region" description="Helical" evidence="5">
    <location>
        <begin position="21"/>
        <end position="46"/>
    </location>
</feature>
<dbReference type="eggNOG" id="COG0457">
    <property type="taxonomic scope" value="Bacteria"/>
</dbReference>
<dbReference type="PROSITE" id="PS50005">
    <property type="entry name" value="TPR"/>
    <property type="match status" value="2"/>
</dbReference>
<dbReference type="SUPFAM" id="SSF48452">
    <property type="entry name" value="TPR-like"/>
    <property type="match status" value="1"/>
</dbReference>
<dbReference type="Pfam" id="PF13181">
    <property type="entry name" value="TPR_8"/>
    <property type="match status" value="1"/>
</dbReference>
<dbReference type="PANTHER" id="PTHR45586">
    <property type="entry name" value="TPR REPEAT-CONTAINING PROTEIN PA4667"/>
    <property type="match status" value="1"/>
</dbReference>
<organism evidence="6 7">
    <name type="scientific">Pseudodesulfovibrio aespoeensis (strain ATCC 700646 / DSM 10631 / Aspo-2)</name>
    <name type="common">Desulfovibrio aespoeensis</name>
    <dbReference type="NCBI Taxonomy" id="643562"/>
    <lineage>
        <taxon>Bacteria</taxon>
        <taxon>Pseudomonadati</taxon>
        <taxon>Thermodesulfobacteriota</taxon>
        <taxon>Desulfovibrionia</taxon>
        <taxon>Desulfovibrionales</taxon>
        <taxon>Desulfovibrionaceae</taxon>
    </lineage>
</organism>
<dbReference type="Pfam" id="PF07719">
    <property type="entry name" value="TPR_2"/>
    <property type="match status" value="1"/>
</dbReference>
<dbReference type="RefSeq" id="WP_013514636.1">
    <property type="nucleotide sequence ID" value="NC_014844.1"/>
</dbReference>
<dbReference type="Gene3D" id="1.25.40.10">
    <property type="entry name" value="Tetratricopeptide repeat domain"/>
    <property type="match status" value="1"/>
</dbReference>
<feature type="repeat" description="TPR" evidence="3">
    <location>
        <begin position="97"/>
        <end position="130"/>
    </location>
</feature>
<dbReference type="InterPro" id="IPR051012">
    <property type="entry name" value="CellSynth/LPSAsmb/PSIAsmb"/>
</dbReference>
<keyword evidence="5" id="KW-0472">Membrane</keyword>
<dbReference type="PANTHER" id="PTHR45586:SF1">
    <property type="entry name" value="LIPOPOLYSACCHARIDE ASSEMBLY PROTEIN B"/>
    <property type="match status" value="1"/>
</dbReference>
<feature type="region of interest" description="Disordered" evidence="4">
    <location>
        <begin position="55"/>
        <end position="76"/>
    </location>
</feature>
<dbReference type="SMART" id="SM00028">
    <property type="entry name" value="TPR"/>
    <property type="match status" value="3"/>
</dbReference>
<evidence type="ECO:0000256" key="2">
    <source>
        <dbReference type="ARBA" id="ARBA00022803"/>
    </source>
</evidence>
<keyword evidence="5" id="KW-0812">Transmembrane</keyword>
<reference evidence="6 7" key="2">
    <citation type="journal article" date="2014" name="Genome Announc.">
        <title>Complete Genome Sequence of the Subsurface, Mesophilic Sulfate-Reducing Bacterium Desulfovibrio aespoeensis Aspo-2.</title>
        <authorList>
            <person name="Pedersen K."/>
            <person name="Bengtsson A."/>
            <person name="Edlund J."/>
            <person name="Rabe L."/>
            <person name="Hazen T."/>
            <person name="Chakraborty R."/>
            <person name="Goodwin L."/>
            <person name="Shapiro N."/>
        </authorList>
    </citation>
    <scope>NUCLEOTIDE SEQUENCE [LARGE SCALE GENOMIC DNA]</scope>
    <source>
        <strain evidence="7">ATCC 700646 / DSM 10631 / Aspo-2</strain>
    </source>
</reference>
<keyword evidence="1" id="KW-0677">Repeat</keyword>
<dbReference type="InterPro" id="IPR019734">
    <property type="entry name" value="TPR_rpt"/>
</dbReference>
<feature type="repeat" description="TPR" evidence="3">
    <location>
        <begin position="131"/>
        <end position="164"/>
    </location>
</feature>
<dbReference type="AlphaFoldDB" id="E6VYF7"/>
<evidence type="ECO:0000256" key="4">
    <source>
        <dbReference type="SAM" id="MobiDB-lite"/>
    </source>
</evidence>
<keyword evidence="5" id="KW-1133">Transmembrane helix</keyword>
<dbReference type="Proteomes" id="UP000002191">
    <property type="component" value="Chromosome"/>
</dbReference>
<keyword evidence="7" id="KW-1185">Reference proteome</keyword>
<evidence type="ECO:0000313" key="7">
    <source>
        <dbReference type="Proteomes" id="UP000002191"/>
    </source>
</evidence>
<dbReference type="STRING" id="643562.Daes_1708"/>
<evidence type="ECO:0000313" key="6">
    <source>
        <dbReference type="EMBL" id="ADU62720.1"/>
    </source>
</evidence>
<dbReference type="KEGG" id="das:Daes_1708"/>
<evidence type="ECO:0000256" key="5">
    <source>
        <dbReference type="SAM" id="Phobius"/>
    </source>
</evidence>
<name>E6VYF7_PSEA9</name>
<dbReference type="EMBL" id="CP002431">
    <property type="protein sequence ID" value="ADU62720.1"/>
    <property type="molecule type" value="Genomic_DNA"/>
</dbReference>
<keyword evidence="2 3" id="KW-0802">TPR repeat</keyword>
<dbReference type="InterPro" id="IPR013105">
    <property type="entry name" value="TPR_2"/>
</dbReference>
<gene>
    <name evidence="6" type="ordered locus">Daes_1708</name>
</gene>
<dbReference type="Pfam" id="PF13174">
    <property type="entry name" value="TPR_6"/>
    <property type="match status" value="1"/>
</dbReference>
<sequence>MGIHKREREAEETQQQYVRKSSCVLLVAVALLVGAFLGNALTMLYVEQRGGRQAAMGAPAQSGPAGQSAAGQDASHAADPATLAKLEADAAAAPTNADAWIALGNYCFDHDLPAKAATAYERAVELAPMRSGVWSDLGVMYRRLEQYQKAIDAFEHAAKLDTAHVTARYNMGVVYMHDLNDRENALKAWKAVLAIDPEATTPSGQPVAGLVNQLEQ</sequence>
<evidence type="ECO:0000256" key="3">
    <source>
        <dbReference type="PROSITE-ProRule" id="PRU00339"/>
    </source>
</evidence>
<evidence type="ECO:0000256" key="1">
    <source>
        <dbReference type="ARBA" id="ARBA00022737"/>
    </source>
</evidence>
<reference evidence="7" key="1">
    <citation type="submission" date="2010-12" db="EMBL/GenBank/DDBJ databases">
        <title>Complete sequence of Desulfovibrio aespoeensis Aspo-2.</title>
        <authorList>
            <consortium name="US DOE Joint Genome Institute"/>
            <person name="Lucas S."/>
            <person name="Copeland A."/>
            <person name="Lapidus A."/>
            <person name="Cheng J.-F."/>
            <person name="Goodwin L."/>
            <person name="Pitluck S."/>
            <person name="Chertkov O."/>
            <person name="Misra M."/>
            <person name="Detter J.C."/>
            <person name="Han C."/>
            <person name="Tapia R."/>
            <person name="Land M."/>
            <person name="Hauser L."/>
            <person name="Kyrpides N."/>
            <person name="Ivanova N."/>
            <person name="Ovchinnikova G."/>
            <person name="Pedersen K."/>
            <person name="Jagevall S."/>
            <person name="Hazen T."/>
            <person name="Woyke T."/>
        </authorList>
    </citation>
    <scope>NUCLEOTIDE SEQUENCE [LARGE SCALE GENOMIC DNA]</scope>
    <source>
        <strain evidence="7">ATCC 700646 / DSM 10631 / Aspo-2</strain>
    </source>
</reference>
<dbReference type="InterPro" id="IPR011990">
    <property type="entry name" value="TPR-like_helical_dom_sf"/>
</dbReference>
<dbReference type="HOGENOM" id="CLU_094894_0_0_7"/>
<proteinExistence type="predicted"/>
<dbReference type="OrthoDB" id="5338908at2"/>
<accession>E6VYF7</accession>
<protein>
    <submittedName>
        <fullName evidence="6">Tetratricopeptide repeat protein</fullName>
    </submittedName>
</protein>